<comment type="caution">
    <text evidence="3">The sequence shown here is derived from an EMBL/GenBank/DDBJ whole genome shotgun (WGS) entry which is preliminary data.</text>
</comment>
<dbReference type="EMBL" id="RWGX01000004">
    <property type="protein sequence ID" value="RVU88080.1"/>
    <property type="molecule type" value="Genomic_DNA"/>
</dbReference>
<sequence>MIKKNILILFACLFFVSFKAQEQKMTDSEIINFKNLIEKENKNIKTIKTDFIQYKHLDFLSKDIESAGKMYFKLPNLLNWQYNKPYQYSIVFKNNKVFINDQGKKSTVDGKLFEKINKMIIGSVSGNMFDDKEFIISYFKTKEEYLVKLVSKSNQVKKYIKRIELIFPKEDLSVSQVKLIEPTDDFTRIVFKNKQVNAKFNDEVFDN</sequence>
<keyword evidence="1 2" id="KW-0732">Signal</keyword>
<feature type="chain" id="PRO_5043279472" evidence="2">
    <location>
        <begin position="21"/>
        <end position="207"/>
    </location>
</feature>
<dbReference type="RefSeq" id="WP_060381824.1">
    <property type="nucleotide sequence ID" value="NZ_RWGX02000016.1"/>
</dbReference>
<dbReference type="AlphaFoldDB" id="A0AA94EZW8"/>
<dbReference type="PANTHER" id="PTHR35869">
    <property type="entry name" value="OUTER-MEMBRANE LIPOPROTEIN CARRIER PROTEIN"/>
    <property type="match status" value="1"/>
</dbReference>
<dbReference type="Pfam" id="PF03548">
    <property type="entry name" value="LolA"/>
    <property type="match status" value="1"/>
</dbReference>
<evidence type="ECO:0000256" key="2">
    <source>
        <dbReference type="SAM" id="SignalP"/>
    </source>
</evidence>
<organism evidence="3">
    <name type="scientific">Flavobacterium columnare</name>
    <dbReference type="NCBI Taxonomy" id="996"/>
    <lineage>
        <taxon>Bacteria</taxon>
        <taxon>Pseudomonadati</taxon>
        <taxon>Bacteroidota</taxon>
        <taxon>Flavobacteriia</taxon>
        <taxon>Flavobacteriales</taxon>
        <taxon>Flavobacteriaceae</taxon>
        <taxon>Flavobacterium</taxon>
    </lineage>
</organism>
<evidence type="ECO:0000313" key="3">
    <source>
        <dbReference type="EMBL" id="RVU88080.1"/>
    </source>
</evidence>
<gene>
    <name evidence="3" type="ORF">EJB19_07700</name>
</gene>
<evidence type="ECO:0000256" key="1">
    <source>
        <dbReference type="ARBA" id="ARBA00022729"/>
    </source>
</evidence>
<proteinExistence type="predicted"/>
<dbReference type="SUPFAM" id="SSF89392">
    <property type="entry name" value="Prokaryotic lipoproteins and lipoprotein localization factors"/>
    <property type="match status" value="1"/>
</dbReference>
<dbReference type="InterPro" id="IPR004564">
    <property type="entry name" value="OM_lipoprot_carrier_LolA-like"/>
</dbReference>
<reference evidence="3" key="1">
    <citation type="submission" date="2018-12" db="EMBL/GenBank/DDBJ databases">
        <title>Draft genome sequence of Flaovobacterium columnare BGFS27 isolated from channel catfish in Alabama.</title>
        <authorList>
            <person name="Cai W."/>
            <person name="Arias C."/>
        </authorList>
    </citation>
    <scope>NUCLEOTIDE SEQUENCE [LARGE SCALE GENOMIC DNA]</scope>
    <source>
        <strain evidence="3">BGFS27</strain>
    </source>
</reference>
<dbReference type="PANTHER" id="PTHR35869:SF1">
    <property type="entry name" value="OUTER-MEMBRANE LIPOPROTEIN CARRIER PROTEIN"/>
    <property type="match status" value="1"/>
</dbReference>
<dbReference type="InterPro" id="IPR029046">
    <property type="entry name" value="LolA/LolB/LppX"/>
</dbReference>
<dbReference type="Gene3D" id="2.50.20.10">
    <property type="entry name" value="Lipoprotein localisation LolA/LolB/LppX"/>
    <property type="match status" value="1"/>
</dbReference>
<name>A0AA94EZW8_9FLAO</name>
<dbReference type="GeneID" id="56894767"/>
<accession>A0AA94EZW8</accession>
<keyword evidence="3" id="KW-0449">Lipoprotein</keyword>
<dbReference type="CDD" id="cd16325">
    <property type="entry name" value="LolA"/>
    <property type="match status" value="1"/>
</dbReference>
<feature type="signal peptide" evidence="2">
    <location>
        <begin position="1"/>
        <end position="20"/>
    </location>
</feature>
<protein>
    <submittedName>
        <fullName evidence="3">Outer membrane lipoprotein carrier protein LolA</fullName>
    </submittedName>
</protein>
<dbReference type="KEGG" id="fcv:AWN65_03125"/>